<name>U2KN34_9BACT</name>
<protein>
    <submittedName>
        <fullName evidence="1">Uncharacterized protein</fullName>
    </submittedName>
</protein>
<dbReference type="EMBL" id="AWGW01000024">
    <property type="protein sequence ID" value="ERJ99921.1"/>
    <property type="molecule type" value="Genomic_DNA"/>
</dbReference>
<dbReference type="Proteomes" id="UP000017023">
    <property type="component" value="Unassembled WGS sequence"/>
</dbReference>
<evidence type="ECO:0000313" key="2">
    <source>
        <dbReference type="Proteomes" id="UP000017023"/>
    </source>
</evidence>
<dbReference type="AlphaFoldDB" id="U2KN34"/>
<sequence length="40" mass="4807">MFRVMSDKDIKKRLNDKTKQKGIVPYSCTQGMKNRPFFRI</sequence>
<organism evidence="1 2">
    <name type="scientific">Segatella salivae F0493</name>
    <dbReference type="NCBI Taxonomy" id="1395125"/>
    <lineage>
        <taxon>Bacteria</taxon>
        <taxon>Pseudomonadati</taxon>
        <taxon>Bacteroidota</taxon>
        <taxon>Bacteroidia</taxon>
        <taxon>Bacteroidales</taxon>
        <taxon>Prevotellaceae</taxon>
        <taxon>Segatella</taxon>
    </lineage>
</organism>
<gene>
    <name evidence="1" type="ORF">HMPREF9145_1440</name>
</gene>
<proteinExistence type="predicted"/>
<comment type="caution">
    <text evidence="1">The sequence shown here is derived from an EMBL/GenBank/DDBJ whole genome shotgun (WGS) entry which is preliminary data.</text>
</comment>
<reference evidence="1 2" key="1">
    <citation type="submission" date="2013-08" db="EMBL/GenBank/DDBJ databases">
        <authorList>
            <person name="Durkin A.S."/>
            <person name="Haft D.R."/>
            <person name="McCorrison J."/>
            <person name="Torralba M."/>
            <person name="Gillis M."/>
            <person name="Haft D.H."/>
            <person name="Methe B."/>
            <person name="Sutton G."/>
            <person name="Nelson K.E."/>
        </authorList>
    </citation>
    <scope>NUCLEOTIDE SEQUENCE [LARGE SCALE GENOMIC DNA]</scope>
    <source>
        <strain evidence="1 2">F0493</strain>
    </source>
</reference>
<accession>U2KN34</accession>
<evidence type="ECO:0000313" key="1">
    <source>
        <dbReference type="EMBL" id="ERJ99921.1"/>
    </source>
</evidence>